<dbReference type="AlphaFoldDB" id="A0A382WA40"/>
<dbReference type="EMBL" id="UINC01158266">
    <property type="protein sequence ID" value="SVD55717.1"/>
    <property type="molecule type" value="Genomic_DNA"/>
</dbReference>
<protein>
    <recommendedName>
        <fullName evidence="2">Glycosyltransferase subfamily 4-like N-terminal domain-containing protein</fullName>
    </recommendedName>
</protein>
<accession>A0A382WA40</accession>
<dbReference type="SUPFAM" id="SSF53756">
    <property type="entry name" value="UDP-Glycosyltransferase/glycogen phosphorylase"/>
    <property type="match status" value="1"/>
</dbReference>
<evidence type="ECO:0008006" key="2">
    <source>
        <dbReference type="Google" id="ProtNLM"/>
    </source>
</evidence>
<proteinExistence type="predicted"/>
<gene>
    <name evidence="1" type="ORF">METZ01_LOCUS408571</name>
</gene>
<feature type="non-terminal residue" evidence="1">
    <location>
        <position position="123"/>
    </location>
</feature>
<evidence type="ECO:0000313" key="1">
    <source>
        <dbReference type="EMBL" id="SVD55717.1"/>
    </source>
</evidence>
<dbReference type="Gene3D" id="3.40.50.2000">
    <property type="entry name" value="Glycogen Phosphorylase B"/>
    <property type="match status" value="1"/>
</dbReference>
<organism evidence="1">
    <name type="scientific">marine metagenome</name>
    <dbReference type="NCBI Taxonomy" id="408172"/>
    <lineage>
        <taxon>unclassified sequences</taxon>
        <taxon>metagenomes</taxon>
        <taxon>ecological metagenomes</taxon>
    </lineage>
</organism>
<name>A0A382WA40_9ZZZZ</name>
<reference evidence="1" key="1">
    <citation type="submission" date="2018-05" db="EMBL/GenBank/DDBJ databases">
        <authorList>
            <person name="Lanie J.A."/>
            <person name="Ng W.-L."/>
            <person name="Kazmierczak K.M."/>
            <person name="Andrzejewski T.M."/>
            <person name="Davidsen T.M."/>
            <person name="Wayne K.J."/>
            <person name="Tettelin H."/>
            <person name="Glass J.I."/>
            <person name="Rusch D."/>
            <person name="Podicherti R."/>
            <person name="Tsui H.-C.T."/>
            <person name="Winkler M.E."/>
        </authorList>
    </citation>
    <scope>NUCLEOTIDE SEQUENCE</scope>
</reference>
<sequence>MKIAFDYQIFSQQSYGGISRYYSRLATELLKLEQDVSIFAGLHRNNYLSDLPNGVVKGRKLAKYPPKTAKLFQYANHYWSNYQINVWKPQVIHETYYSVVPFTSKRIPRIVTALDMIHELFSG</sequence>